<evidence type="ECO:0000259" key="5">
    <source>
        <dbReference type="Pfam" id="PF00551"/>
    </source>
</evidence>
<dbReference type="Gene3D" id="3.40.50.170">
    <property type="entry name" value="Formyl transferase, N-terminal domain"/>
    <property type="match status" value="1"/>
</dbReference>
<comment type="function">
    <text evidence="4">Catalyzes the transfer of a formyl group from 10-formyltetrahydrofolate to 5-phospho-ribosyl-glycinamide (GAR), producing 5-phospho-ribosyl-N-formylglycinamide (FGAR) and tetrahydrofolate.</text>
</comment>
<gene>
    <name evidence="4" type="primary">purN</name>
    <name evidence="6" type="ordered locus">Acid_6723</name>
</gene>
<dbReference type="OrthoDB" id="9806170at2"/>
<keyword evidence="3 4" id="KW-0658">Purine biosynthesis</keyword>
<dbReference type="EMBL" id="CP000473">
    <property type="protein sequence ID" value="ABJ87644.1"/>
    <property type="molecule type" value="Genomic_DNA"/>
</dbReference>
<accession>Q01RS6</accession>
<dbReference type="InParanoid" id="Q01RS6"/>
<dbReference type="GO" id="GO:0005829">
    <property type="term" value="C:cytosol"/>
    <property type="evidence" value="ECO:0007669"/>
    <property type="project" value="TreeGrafter"/>
</dbReference>
<dbReference type="SUPFAM" id="SSF53328">
    <property type="entry name" value="Formyltransferase"/>
    <property type="match status" value="1"/>
</dbReference>
<keyword evidence="2 4" id="KW-0808">Transferase</keyword>
<evidence type="ECO:0000313" key="6">
    <source>
        <dbReference type="EMBL" id="ABJ87644.1"/>
    </source>
</evidence>
<dbReference type="NCBIfam" id="TIGR00639">
    <property type="entry name" value="PurN"/>
    <property type="match status" value="1"/>
</dbReference>
<feature type="domain" description="Formyl transferase N-terminal" evidence="5">
    <location>
        <begin position="3"/>
        <end position="181"/>
    </location>
</feature>
<dbReference type="UniPathway" id="UPA00074">
    <property type="reaction ID" value="UER00126"/>
</dbReference>
<evidence type="ECO:0000256" key="2">
    <source>
        <dbReference type="ARBA" id="ARBA00022679"/>
    </source>
</evidence>
<dbReference type="KEGG" id="sus:Acid_6723"/>
<feature type="binding site" evidence="4">
    <location>
        <position position="64"/>
    </location>
    <ligand>
        <name>(6R)-10-formyltetrahydrofolate</name>
        <dbReference type="ChEBI" id="CHEBI:195366"/>
    </ligand>
</feature>
<dbReference type="InterPro" id="IPR002376">
    <property type="entry name" value="Formyl_transf_N"/>
</dbReference>
<comment type="pathway">
    <text evidence="1 4">Purine metabolism; IMP biosynthesis via de novo pathway; N(2)-formyl-N(1)-(5-phospho-D-ribosyl)glycinamide from N(1)-(5-phospho-D-ribosyl)glycinamide (10-formyl THF route): step 1/1.</text>
</comment>
<dbReference type="InterPro" id="IPR036477">
    <property type="entry name" value="Formyl_transf_N_sf"/>
</dbReference>
<feature type="binding site" evidence="4">
    <location>
        <begin position="89"/>
        <end position="92"/>
    </location>
    <ligand>
        <name>(6R)-10-formyltetrahydrofolate</name>
        <dbReference type="ChEBI" id="CHEBI:195366"/>
    </ligand>
</feature>
<sequence length="199" mass="21545">MKRLGILISGRGSNFEAIAANVQSGALNADIAVVIANRAEAPGLEIARARGLTAVCLPSKGLDREVYDRMLAAELRRHEVELVCLAGFMRLLSAGFVREFPQRILNIHPSLLPAFPGLDAQHQALAHGVKLTGCTVHFVDQDLDAGPIVLQAAVPVKDDDTVDALSARILKEEHRIYSEAIRIVIAGNYRIDGRRVLLG</sequence>
<dbReference type="HOGENOM" id="CLU_038395_1_0_0"/>
<dbReference type="EC" id="2.1.2.2" evidence="4"/>
<feature type="site" description="Raises pKa of active site His" evidence="4">
    <location>
        <position position="144"/>
    </location>
</feature>
<protein>
    <recommendedName>
        <fullName evidence="4">Phosphoribosylglycinamide formyltransferase</fullName>
        <ecNumber evidence="4">2.1.2.2</ecNumber>
    </recommendedName>
    <alternativeName>
        <fullName evidence="4">5'-phosphoribosylglycinamide transformylase</fullName>
    </alternativeName>
    <alternativeName>
        <fullName evidence="4">GAR transformylase</fullName>
        <shortName evidence="4">GART</shortName>
    </alternativeName>
</protein>
<organism evidence="6">
    <name type="scientific">Solibacter usitatus (strain Ellin6076)</name>
    <dbReference type="NCBI Taxonomy" id="234267"/>
    <lineage>
        <taxon>Bacteria</taxon>
        <taxon>Pseudomonadati</taxon>
        <taxon>Acidobacteriota</taxon>
        <taxon>Terriglobia</taxon>
        <taxon>Bryobacterales</taxon>
        <taxon>Solibacteraceae</taxon>
        <taxon>Candidatus Solibacter</taxon>
    </lineage>
</organism>
<dbReference type="CDD" id="cd08645">
    <property type="entry name" value="FMT_core_GART"/>
    <property type="match status" value="1"/>
</dbReference>
<name>Q01RS6_SOLUE</name>
<evidence type="ECO:0000256" key="3">
    <source>
        <dbReference type="ARBA" id="ARBA00022755"/>
    </source>
</evidence>
<evidence type="ECO:0000256" key="4">
    <source>
        <dbReference type="HAMAP-Rule" id="MF_01930"/>
    </source>
</evidence>
<dbReference type="AlphaFoldDB" id="Q01RS6"/>
<dbReference type="STRING" id="234267.Acid_6723"/>
<reference evidence="6" key="1">
    <citation type="submission" date="2006-10" db="EMBL/GenBank/DDBJ databases">
        <title>Complete sequence of Solibacter usitatus Ellin6076.</title>
        <authorList>
            <consortium name="US DOE Joint Genome Institute"/>
            <person name="Copeland A."/>
            <person name="Lucas S."/>
            <person name="Lapidus A."/>
            <person name="Barry K."/>
            <person name="Detter J.C."/>
            <person name="Glavina del Rio T."/>
            <person name="Hammon N."/>
            <person name="Israni S."/>
            <person name="Dalin E."/>
            <person name="Tice H."/>
            <person name="Pitluck S."/>
            <person name="Thompson L.S."/>
            <person name="Brettin T."/>
            <person name="Bruce D."/>
            <person name="Han C."/>
            <person name="Tapia R."/>
            <person name="Gilna P."/>
            <person name="Schmutz J."/>
            <person name="Larimer F."/>
            <person name="Land M."/>
            <person name="Hauser L."/>
            <person name="Kyrpides N."/>
            <person name="Mikhailova N."/>
            <person name="Janssen P.H."/>
            <person name="Kuske C.R."/>
            <person name="Richardson P."/>
        </authorList>
    </citation>
    <scope>NUCLEOTIDE SEQUENCE</scope>
    <source>
        <strain evidence="6">Ellin6076</strain>
    </source>
</reference>
<dbReference type="GO" id="GO:0004644">
    <property type="term" value="F:phosphoribosylglycinamide formyltransferase activity"/>
    <property type="evidence" value="ECO:0007669"/>
    <property type="project" value="UniProtKB-UniRule"/>
</dbReference>
<dbReference type="GO" id="GO:0006189">
    <property type="term" value="P:'de novo' IMP biosynthetic process"/>
    <property type="evidence" value="ECO:0007669"/>
    <property type="project" value="UniProtKB-UniRule"/>
</dbReference>
<evidence type="ECO:0000256" key="1">
    <source>
        <dbReference type="ARBA" id="ARBA00005054"/>
    </source>
</evidence>
<feature type="active site" description="Proton donor" evidence="4">
    <location>
        <position position="108"/>
    </location>
</feature>
<feature type="binding site" evidence="4">
    <location>
        <begin position="12"/>
        <end position="14"/>
    </location>
    <ligand>
        <name>N(1)-(5-phospho-beta-D-ribosyl)glycinamide</name>
        <dbReference type="ChEBI" id="CHEBI:143788"/>
    </ligand>
</feature>
<dbReference type="HAMAP" id="MF_01930">
    <property type="entry name" value="PurN"/>
    <property type="match status" value="1"/>
</dbReference>
<feature type="binding site" evidence="4">
    <location>
        <position position="106"/>
    </location>
    <ligand>
        <name>(6R)-10-formyltetrahydrofolate</name>
        <dbReference type="ChEBI" id="CHEBI:195366"/>
    </ligand>
</feature>
<dbReference type="InterPro" id="IPR004607">
    <property type="entry name" value="GART"/>
</dbReference>
<dbReference type="eggNOG" id="COG0299">
    <property type="taxonomic scope" value="Bacteria"/>
</dbReference>
<dbReference type="PANTHER" id="PTHR43369">
    <property type="entry name" value="PHOSPHORIBOSYLGLYCINAMIDE FORMYLTRANSFERASE"/>
    <property type="match status" value="1"/>
</dbReference>
<dbReference type="PANTHER" id="PTHR43369:SF2">
    <property type="entry name" value="PHOSPHORIBOSYLGLYCINAMIDE FORMYLTRANSFERASE"/>
    <property type="match status" value="1"/>
</dbReference>
<dbReference type="Pfam" id="PF00551">
    <property type="entry name" value="Formyl_trans_N"/>
    <property type="match status" value="1"/>
</dbReference>
<comment type="catalytic activity">
    <reaction evidence="4">
        <text>N(1)-(5-phospho-beta-D-ribosyl)glycinamide + (6R)-10-formyltetrahydrofolate = N(2)-formyl-N(1)-(5-phospho-beta-D-ribosyl)glycinamide + (6S)-5,6,7,8-tetrahydrofolate + H(+)</text>
        <dbReference type="Rhea" id="RHEA:15053"/>
        <dbReference type="ChEBI" id="CHEBI:15378"/>
        <dbReference type="ChEBI" id="CHEBI:57453"/>
        <dbReference type="ChEBI" id="CHEBI:143788"/>
        <dbReference type="ChEBI" id="CHEBI:147286"/>
        <dbReference type="ChEBI" id="CHEBI:195366"/>
        <dbReference type="EC" id="2.1.2.2"/>
    </reaction>
</comment>
<comment type="similarity">
    <text evidence="4">Belongs to the GART family.</text>
</comment>
<dbReference type="FunCoup" id="Q01RS6">
    <property type="interactions" value="635"/>
</dbReference>
<proteinExistence type="inferred from homology"/>